<dbReference type="GO" id="GO:0005847">
    <property type="term" value="C:mRNA cleavage and polyadenylation specificity factor complex"/>
    <property type="evidence" value="ECO:0007669"/>
    <property type="project" value="TreeGrafter"/>
</dbReference>
<evidence type="ECO:0000256" key="1">
    <source>
        <dbReference type="PROSITE-ProRule" id="PRU00176"/>
    </source>
</evidence>
<feature type="domain" description="RRM" evidence="3">
    <location>
        <begin position="17"/>
        <end position="95"/>
    </location>
</feature>
<sequence length="339" mass="36201">MSGGGAGKGRTTTAKERSVFVGNIPYDVSEETLKNIFSAVGPVVNFRLVTDRDSGKPKGYGFCEYADGATALSAMRNLNGTEVNGRNLRVDFADGGETQKSDRGDRTAGVSGEALIKSIESAVASQSRLALYDMLSAFQEFARASPDATKHLLGANPVLVHALIECFKKLNISMTSLPPVLKTPLIQQYPGTSHSSNPPRGGGGSRLPPPPLSGGILGFAPPPLQHQHQQPPPSSGHTNMMMSSSPMHAPPPPVGRSVARDPRAQRRDPRLAAKREGGAPMGTDTKRFKQEPMQQQQPPDSVVADMARGMTADKLSLLPPNERHMLIAFMEQNGIPYSS</sequence>
<name>W4H9Z6_APHAT</name>
<dbReference type="Gene3D" id="3.30.70.330">
    <property type="match status" value="1"/>
</dbReference>
<gene>
    <name evidence="4" type="ORF">H257_00022</name>
</gene>
<feature type="region of interest" description="Disordered" evidence="2">
    <location>
        <begin position="186"/>
        <end position="299"/>
    </location>
</feature>
<feature type="compositionally biased region" description="Basic and acidic residues" evidence="2">
    <location>
        <begin position="258"/>
        <end position="277"/>
    </location>
</feature>
<dbReference type="PANTHER" id="PTHR45735:SF2">
    <property type="entry name" value="CLEAVAGE STIMULATION FACTOR SUBUNIT 2"/>
    <property type="match status" value="1"/>
</dbReference>
<evidence type="ECO:0000256" key="2">
    <source>
        <dbReference type="SAM" id="MobiDB-lite"/>
    </source>
</evidence>
<dbReference type="AlphaFoldDB" id="W4H9Z6"/>
<dbReference type="OrthoDB" id="272703at2759"/>
<reference evidence="4" key="1">
    <citation type="submission" date="2013-12" db="EMBL/GenBank/DDBJ databases">
        <title>The Genome Sequence of Aphanomyces astaci APO3.</title>
        <authorList>
            <consortium name="The Broad Institute Genomics Platform"/>
            <person name="Russ C."/>
            <person name="Tyler B."/>
            <person name="van West P."/>
            <person name="Dieguez-Uribeondo J."/>
            <person name="Young S.K."/>
            <person name="Zeng Q."/>
            <person name="Gargeya S."/>
            <person name="Fitzgerald M."/>
            <person name="Abouelleil A."/>
            <person name="Alvarado L."/>
            <person name="Chapman S.B."/>
            <person name="Gainer-Dewar J."/>
            <person name="Goldberg J."/>
            <person name="Griggs A."/>
            <person name="Gujja S."/>
            <person name="Hansen M."/>
            <person name="Howarth C."/>
            <person name="Imamovic A."/>
            <person name="Ireland A."/>
            <person name="Larimer J."/>
            <person name="McCowan C."/>
            <person name="Murphy C."/>
            <person name="Pearson M."/>
            <person name="Poon T.W."/>
            <person name="Priest M."/>
            <person name="Roberts A."/>
            <person name="Saif S."/>
            <person name="Shea T."/>
            <person name="Sykes S."/>
            <person name="Wortman J."/>
            <person name="Nusbaum C."/>
            <person name="Birren B."/>
        </authorList>
    </citation>
    <scope>NUCLEOTIDE SEQUENCE [LARGE SCALE GENOMIC DNA]</scope>
    <source>
        <strain evidence="4">APO3</strain>
    </source>
</reference>
<dbReference type="InterPro" id="IPR012677">
    <property type="entry name" value="Nucleotide-bd_a/b_plait_sf"/>
</dbReference>
<dbReference type="EMBL" id="KI913114">
    <property type="protein sequence ID" value="ETV88396.1"/>
    <property type="molecule type" value="Genomic_DNA"/>
</dbReference>
<dbReference type="GeneID" id="20802018"/>
<organism evidence="4">
    <name type="scientific">Aphanomyces astaci</name>
    <name type="common">Crayfish plague agent</name>
    <dbReference type="NCBI Taxonomy" id="112090"/>
    <lineage>
        <taxon>Eukaryota</taxon>
        <taxon>Sar</taxon>
        <taxon>Stramenopiles</taxon>
        <taxon>Oomycota</taxon>
        <taxon>Saprolegniomycetes</taxon>
        <taxon>Saprolegniales</taxon>
        <taxon>Verrucalvaceae</taxon>
        <taxon>Aphanomyces</taxon>
    </lineage>
</organism>
<accession>W4H9Z6</accession>
<dbReference type="InterPro" id="IPR000504">
    <property type="entry name" value="RRM_dom"/>
</dbReference>
<protein>
    <recommendedName>
        <fullName evidence="3">RRM domain-containing protein</fullName>
    </recommendedName>
</protein>
<evidence type="ECO:0000313" key="4">
    <source>
        <dbReference type="EMBL" id="ETV88396.1"/>
    </source>
</evidence>
<proteinExistence type="predicted"/>
<feature type="compositionally biased region" description="Polar residues" evidence="2">
    <location>
        <begin position="186"/>
        <end position="197"/>
    </location>
</feature>
<keyword evidence="1" id="KW-0694">RNA-binding</keyword>
<evidence type="ECO:0000259" key="3">
    <source>
        <dbReference type="PROSITE" id="PS50102"/>
    </source>
</evidence>
<dbReference type="InterPro" id="IPR035979">
    <property type="entry name" value="RBD_domain_sf"/>
</dbReference>
<dbReference type="SUPFAM" id="SSF54928">
    <property type="entry name" value="RNA-binding domain, RBD"/>
    <property type="match status" value="1"/>
</dbReference>
<dbReference type="PANTHER" id="PTHR45735">
    <property type="entry name" value="CLEAVAGE STIMULATION FACTOR SUBUNIT 2"/>
    <property type="match status" value="1"/>
</dbReference>
<dbReference type="RefSeq" id="XP_009820796.1">
    <property type="nucleotide sequence ID" value="XM_009822494.1"/>
</dbReference>
<dbReference type="SMART" id="SM00360">
    <property type="entry name" value="RRM"/>
    <property type="match status" value="1"/>
</dbReference>
<dbReference type="CDD" id="cd12398">
    <property type="entry name" value="RRM_CSTF2_RNA15_like"/>
    <property type="match status" value="1"/>
</dbReference>
<dbReference type="VEuPathDB" id="FungiDB:H257_00022"/>
<dbReference type="GO" id="GO:0003729">
    <property type="term" value="F:mRNA binding"/>
    <property type="evidence" value="ECO:0007669"/>
    <property type="project" value="TreeGrafter"/>
</dbReference>
<dbReference type="PROSITE" id="PS50102">
    <property type="entry name" value="RRM"/>
    <property type="match status" value="1"/>
</dbReference>
<feature type="compositionally biased region" description="Pro residues" evidence="2">
    <location>
        <begin position="220"/>
        <end position="234"/>
    </location>
</feature>
<dbReference type="Pfam" id="PF00076">
    <property type="entry name" value="RRM_1"/>
    <property type="match status" value="1"/>
</dbReference>
<dbReference type="STRING" id="112090.W4H9Z6"/>